<name>A0A806J2H7_GLAPU</name>
<evidence type="ECO:0000313" key="2">
    <source>
        <dbReference type="Proteomes" id="UP000014672"/>
    </source>
</evidence>
<dbReference type="Proteomes" id="UP000014672">
    <property type="component" value="Chromosome"/>
</dbReference>
<protein>
    <submittedName>
        <fullName evidence="1">Uncharacterized protein</fullName>
    </submittedName>
</protein>
<reference evidence="1 2" key="1">
    <citation type="journal article" date="2013" name="PLoS ONE">
        <title>Complete Genome Analysis of a Haemophilus parasuis Serovar 12 Strain from China.</title>
        <authorList>
            <person name="Li Y."/>
            <person name="Kwok A.H."/>
            <person name="Jiang J."/>
            <person name="Zou Y."/>
            <person name="Zheng F."/>
            <person name="Chen P."/>
            <person name="Hou C."/>
            <person name="Leung F.C."/>
            <person name="Jiang P."/>
        </authorList>
    </citation>
    <scope>NUCLEOTIDE SEQUENCE [LARGE SCALE GENOMIC DNA]</scope>
    <source>
        <strain evidence="1 2">ZJ0906</strain>
    </source>
</reference>
<dbReference type="AlphaFoldDB" id="A0A806J2H7"/>
<organism evidence="1 2">
    <name type="scientific">Glaesserella parasuis ZJ0906</name>
    <dbReference type="NCBI Taxonomy" id="1322346"/>
    <lineage>
        <taxon>Bacteria</taxon>
        <taxon>Pseudomonadati</taxon>
        <taxon>Pseudomonadota</taxon>
        <taxon>Gammaproteobacteria</taxon>
        <taxon>Pasteurellales</taxon>
        <taxon>Pasteurellaceae</taxon>
        <taxon>Glaesserella</taxon>
    </lineage>
</organism>
<evidence type="ECO:0000313" key="1">
    <source>
        <dbReference type="EMBL" id="AGO16077.1"/>
    </source>
</evidence>
<sequence length="64" mass="6945">MVELNIALKNAAELYGENRPFVDPESGTLTLAGCEALSRLGIGFSESRLEPDLLDKLRKNLAAL</sequence>
<proteinExistence type="predicted"/>
<gene>
    <name evidence="1" type="ORF">K756_04320</name>
</gene>
<dbReference type="KEGG" id="hpaz:K756_04320"/>
<accession>A0A806J2H7</accession>
<dbReference type="EMBL" id="CP005384">
    <property type="protein sequence ID" value="AGO16077.1"/>
    <property type="molecule type" value="Genomic_DNA"/>
</dbReference>